<evidence type="ECO:0000256" key="2">
    <source>
        <dbReference type="ARBA" id="ARBA00007441"/>
    </source>
</evidence>
<comment type="subunit">
    <text evidence="3">Homodimer.</text>
</comment>
<dbReference type="GO" id="GO:0006532">
    <property type="term" value="P:aspartate biosynthetic process"/>
    <property type="evidence" value="ECO:0007669"/>
    <property type="project" value="TreeGrafter"/>
</dbReference>
<dbReference type="Gene3D" id="3.40.640.10">
    <property type="entry name" value="Type I PLP-dependent aspartate aminotransferase-like (Major domain)"/>
    <property type="match status" value="1"/>
</dbReference>
<comment type="cofactor">
    <cofactor evidence="1">
        <name>pyridoxal 5'-phosphate</name>
        <dbReference type="ChEBI" id="CHEBI:597326"/>
    </cofactor>
</comment>
<keyword evidence="7" id="KW-0663">Pyridoxal phosphate</keyword>
<dbReference type="FunFam" id="3.90.1150.10:FF:000001">
    <property type="entry name" value="Aspartate aminotransferase"/>
    <property type="match status" value="1"/>
</dbReference>
<dbReference type="NCBIfam" id="NF006719">
    <property type="entry name" value="PRK09257.1"/>
    <property type="match status" value="1"/>
</dbReference>
<comment type="similarity">
    <text evidence="2">Belongs to the class-I pyridoxal-phosphate-dependent aminotransferase family.</text>
</comment>
<dbReference type="GO" id="GO:0030170">
    <property type="term" value="F:pyridoxal phosphate binding"/>
    <property type="evidence" value="ECO:0007669"/>
    <property type="project" value="InterPro"/>
</dbReference>
<dbReference type="InterPro" id="IPR015422">
    <property type="entry name" value="PyrdxlP-dep_Trfase_small"/>
</dbReference>
<evidence type="ECO:0000256" key="7">
    <source>
        <dbReference type="ARBA" id="ARBA00022898"/>
    </source>
</evidence>
<dbReference type="GO" id="GO:0004069">
    <property type="term" value="F:L-aspartate:2-oxoglutarate aminotransferase activity"/>
    <property type="evidence" value="ECO:0007669"/>
    <property type="project" value="UniProtKB-EC"/>
</dbReference>
<dbReference type="PRINTS" id="PR00799">
    <property type="entry name" value="TRANSAMINASE"/>
</dbReference>
<evidence type="ECO:0000313" key="10">
    <source>
        <dbReference type="EMBL" id="KAF7187209.1"/>
    </source>
</evidence>
<dbReference type="InterPro" id="IPR000796">
    <property type="entry name" value="Asp_trans"/>
</dbReference>
<evidence type="ECO:0000256" key="4">
    <source>
        <dbReference type="ARBA" id="ARBA00012753"/>
    </source>
</evidence>
<organism evidence="10 11">
    <name type="scientific">Pseudocercospora fuligena</name>
    <dbReference type="NCBI Taxonomy" id="685502"/>
    <lineage>
        <taxon>Eukaryota</taxon>
        <taxon>Fungi</taxon>
        <taxon>Dikarya</taxon>
        <taxon>Ascomycota</taxon>
        <taxon>Pezizomycotina</taxon>
        <taxon>Dothideomycetes</taxon>
        <taxon>Dothideomycetidae</taxon>
        <taxon>Mycosphaerellales</taxon>
        <taxon>Mycosphaerellaceae</taxon>
        <taxon>Pseudocercospora</taxon>
    </lineage>
</organism>
<dbReference type="AlphaFoldDB" id="A0A8H6R8U2"/>
<keyword evidence="5 10" id="KW-0032">Aminotransferase</keyword>
<dbReference type="OrthoDB" id="6752799at2759"/>
<accession>A0A8H6R8U2</accession>
<dbReference type="SUPFAM" id="SSF53383">
    <property type="entry name" value="PLP-dependent transferases"/>
    <property type="match status" value="1"/>
</dbReference>
<evidence type="ECO:0000256" key="3">
    <source>
        <dbReference type="ARBA" id="ARBA00011738"/>
    </source>
</evidence>
<evidence type="ECO:0000256" key="6">
    <source>
        <dbReference type="ARBA" id="ARBA00022679"/>
    </source>
</evidence>
<dbReference type="InterPro" id="IPR015424">
    <property type="entry name" value="PyrdxlP-dep_Trfase"/>
</dbReference>
<comment type="caution">
    <text evidence="10">The sequence shown here is derived from an EMBL/GenBank/DDBJ whole genome shotgun (WGS) entry which is preliminary data.</text>
</comment>
<protein>
    <recommendedName>
        <fullName evidence="4">aspartate transaminase</fullName>
        <ecNumber evidence="4">2.6.1.1</ecNumber>
    </recommendedName>
    <alternativeName>
        <fullName evidence="8">Transaminase A</fullName>
    </alternativeName>
</protein>
<dbReference type="InterPro" id="IPR004839">
    <property type="entry name" value="Aminotransferase_I/II_large"/>
</dbReference>
<evidence type="ECO:0000259" key="9">
    <source>
        <dbReference type="Pfam" id="PF00155"/>
    </source>
</evidence>
<evidence type="ECO:0000313" key="11">
    <source>
        <dbReference type="Proteomes" id="UP000660729"/>
    </source>
</evidence>
<dbReference type="FunFam" id="3.40.640.10:FF:000066">
    <property type="entry name" value="Aspartate aminotransferase"/>
    <property type="match status" value="1"/>
</dbReference>
<dbReference type="PANTHER" id="PTHR11879:SF55">
    <property type="entry name" value="GLUTAMATE OXALOACETATE TRANSAMINASE 1, ISOFORM B"/>
    <property type="match status" value="1"/>
</dbReference>
<gene>
    <name evidence="10" type="ORF">HII31_11464</name>
</gene>
<evidence type="ECO:0000256" key="8">
    <source>
        <dbReference type="ARBA" id="ARBA00030923"/>
    </source>
</evidence>
<dbReference type="InterPro" id="IPR015421">
    <property type="entry name" value="PyrdxlP-dep_Trfase_major"/>
</dbReference>
<dbReference type="GO" id="GO:0005829">
    <property type="term" value="C:cytosol"/>
    <property type="evidence" value="ECO:0007669"/>
    <property type="project" value="TreeGrafter"/>
</dbReference>
<dbReference type="Gene3D" id="3.90.1150.10">
    <property type="entry name" value="Aspartate Aminotransferase, domain 1"/>
    <property type="match status" value="1"/>
</dbReference>
<dbReference type="EC" id="2.6.1.1" evidence="4"/>
<dbReference type="EMBL" id="JABCIY010000233">
    <property type="protein sequence ID" value="KAF7187209.1"/>
    <property type="molecule type" value="Genomic_DNA"/>
</dbReference>
<keyword evidence="6 10" id="KW-0808">Transferase</keyword>
<evidence type="ECO:0000256" key="1">
    <source>
        <dbReference type="ARBA" id="ARBA00001933"/>
    </source>
</evidence>
<evidence type="ECO:0000256" key="5">
    <source>
        <dbReference type="ARBA" id="ARBA00022576"/>
    </source>
</evidence>
<sequence length="421" mass="46986">MESSDKSLYFSQIQDAPADPIYAIVSAYEADQSPKKVDLGVGAYRDEQARPWILPSVRKAEELLYNDSSRDHEYLPIAGLSSFVNASQALILGPDSSAIKEDRVCSFQALSGTGSLHLGAGLLAQSSTTSGHSPTIYISDPSWPIHRQVFTNVGLHVKTYSYFEHSTRSLDLDGILSTIATAPSGSTFVLHACAHNPTGTDPTQEQWRIIAEAMRRYKHFPFFDCAYQGFASGSLDEDVFAIRYFIEQGFEMLIAQSFAKNMGLYGERPGAMHYVAAPGARAMDLTRKIHSQLSVLQRSDISSPPAYGAQIASIILNTPDLFSQWKEDLLTMSDRIKKMRKALRNEHERLKTPGSWDHITRQIGMFSFTGLNREQVLRLREEWHCYMAENGRISVAGLNEENVEYFAKAVDDVVRKVGVEK</sequence>
<proteinExistence type="inferred from homology"/>
<dbReference type="Proteomes" id="UP000660729">
    <property type="component" value="Unassembled WGS sequence"/>
</dbReference>
<feature type="domain" description="Aminotransferase class I/classII large" evidence="9">
    <location>
        <begin position="35"/>
        <end position="409"/>
    </location>
</feature>
<reference evidence="10" key="1">
    <citation type="submission" date="2020-04" db="EMBL/GenBank/DDBJ databases">
        <title>Draft genome resource of the tomato pathogen Pseudocercospora fuligena.</title>
        <authorList>
            <person name="Zaccaron A."/>
        </authorList>
    </citation>
    <scope>NUCLEOTIDE SEQUENCE</scope>
    <source>
        <strain evidence="10">PF001</strain>
    </source>
</reference>
<dbReference type="PANTHER" id="PTHR11879">
    <property type="entry name" value="ASPARTATE AMINOTRANSFERASE"/>
    <property type="match status" value="1"/>
</dbReference>
<dbReference type="CDD" id="cd00609">
    <property type="entry name" value="AAT_like"/>
    <property type="match status" value="1"/>
</dbReference>
<dbReference type="Pfam" id="PF00155">
    <property type="entry name" value="Aminotran_1_2"/>
    <property type="match status" value="1"/>
</dbReference>
<name>A0A8H6R8U2_9PEZI</name>
<keyword evidence="11" id="KW-1185">Reference proteome</keyword>